<evidence type="ECO:0000256" key="5">
    <source>
        <dbReference type="ARBA" id="ARBA00022729"/>
    </source>
</evidence>
<dbReference type="Proteomes" id="UP000653305">
    <property type="component" value="Unassembled WGS sequence"/>
</dbReference>
<dbReference type="GO" id="GO:0019722">
    <property type="term" value="P:calcium-mediated signaling"/>
    <property type="evidence" value="ECO:0007669"/>
    <property type="project" value="TreeGrafter"/>
</dbReference>
<evidence type="ECO:0000256" key="2">
    <source>
        <dbReference type="ARBA" id="ARBA00009178"/>
    </source>
</evidence>
<dbReference type="Pfam" id="PF05498">
    <property type="entry name" value="RALF"/>
    <property type="match status" value="1"/>
</dbReference>
<proteinExistence type="inferred from homology"/>
<comment type="similarity">
    <text evidence="2">Belongs to the plant rapid alkalinization factor (RALF) family.</text>
</comment>
<keyword evidence="5" id="KW-0732">Signal</keyword>
<keyword evidence="4" id="KW-0372">Hormone</keyword>
<keyword evidence="8" id="KW-1185">Reference proteome</keyword>
<dbReference type="GO" id="GO:0005576">
    <property type="term" value="C:extracellular region"/>
    <property type="evidence" value="ECO:0007669"/>
    <property type="project" value="UniProtKB-SubCell"/>
</dbReference>
<gene>
    <name evidence="7" type="ORF">PHJA_002121500</name>
</gene>
<dbReference type="InterPro" id="IPR008801">
    <property type="entry name" value="RALF"/>
</dbReference>
<evidence type="ECO:0000256" key="6">
    <source>
        <dbReference type="ARBA" id="ARBA00023157"/>
    </source>
</evidence>
<dbReference type="PANTHER" id="PTHR33136:SF13">
    <property type="entry name" value="OS10G0328900 PROTEIN"/>
    <property type="match status" value="1"/>
</dbReference>
<dbReference type="PANTHER" id="PTHR33136">
    <property type="entry name" value="RAPID ALKALINIZATION FACTOR-LIKE"/>
    <property type="match status" value="1"/>
</dbReference>
<comment type="subcellular location">
    <subcellularLocation>
        <location evidence="1">Secreted</location>
    </subcellularLocation>
</comment>
<comment type="caution">
    <text evidence="7">The sequence shown here is derived from an EMBL/GenBank/DDBJ whole genome shotgun (WGS) entry which is preliminary data.</text>
</comment>
<protein>
    <submittedName>
        <fullName evidence="7">Rapid alkalinization factor</fullName>
    </submittedName>
</protein>
<accession>A0A830CUA4</accession>
<dbReference type="OrthoDB" id="1613518at2759"/>
<dbReference type="EMBL" id="BMAC01000587">
    <property type="protein sequence ID" value="GFP99774.1"/>
    <property type="molecule type" value="Genomic_DNA"/>
</dbReference>
<reference evidence="7" key="1">
    <citation type="submission" date="2020-07" db="EMBL/GenBank/DDBJ databases">
        <title>Ethylene signaling mediates host invasion by parasitic plants.</title>
        <authorList>
            <person name="Yoshida S."/>
        </authorList>
    </citation>
    <scope>NUCLEOTIDE SEQUENCE</scope>
    <source>
        <strain evidence="7">Okayama</strain>
    </source>
</reference>
<keyword evidence="6" id="KW-1015">Disulfide bond</keyword>
<evidence type="ECO:0000256" key="3">
    <source>
        <dbReference type="ARBA" id="ARBA00022525"/>
    </source>
</evidence>
<evidence type="ECO:0000313" key="8">
    <source>
        <dbReference type="Proteomes" id="UP000653305"/>
    </source>
</evidence>
<dbReference type="GO" id="GO:0009506">
    <property type="term" value="C:plasmodesma"/>
    <property type="evidence" value="ECO:0007669"/>
    <property type="project" value="TreeGrafter"/>
</dbReference>
<name>A0A830CUA4_9LAMI</name>
<sequence length="82" mass="9219">MPAIRSGCRGTVAECLEDEQEFELDSESNRRILATRRYISYGALQRNNVPCSRRGASYYNCRPGAPANPYRRGCSAITRCGR</sequence>
<evidence type="ECO:0000256" key="1">
    <source>
        <dbReference type="ARBA" id="ARBA00004613"/>
    </source>
</evidence>
<evidence type="ECO:0000313" key="7">
    <source>
        <dbReference type="EMBL" id="GFP99774.1"/>
    </source>
</evidence>
<keyword evidence="3" id="KW-0964">Secreted</keyword>
<dbReference type="GO" id="GO:0005179">
    <property type="term" value="F:hormone activity"/>
    <property type="evidence" value="ECO:0007669"/>
    <property type="project" value="UniProtKB-KW"/>
</dbReference>
<evidence type="ECO:0000256" key="4">
    <source>
        <dbReference type="ARBA" id="ARBA00022702"/>
    </source>
</evidence>
<dbReference type="AlphaFoldDB" id="A0A830CUA4"/>
<organism evidence="7 8">
    <name type="scientific">Phtheirospermum japonicum</name>
    <dbReference type="NCBI Taxonomy" id="374723"/>
    <lineage>
        <taxon>Eukaryota</taxon>
        <taxon>Viridiplantae</taxon>
        <taxon>Streptophyta</taxon>
        <taxon>Embryophyta</taxon>
        <taxon>Tracheophyta</taxon>
        <taxon>Spermatophyta</taxon>
        <taxon>Magnoliopsida</taxon>
        <taxon>eudicotyledons</taxon>
        <taxon>Gunneridae</taxon>
        <taxon>Pentapetalae</taxon>
        <taxon>asterids</taxon>
        <taxon>lamiids</taxon>
        <taxon>Lamiales</taxon>
        <taxon>Orobanchaceae</taxon>
        <taxon>Orobanchaceae incertae sedis</taxon>
        <taxon>Phtheirospermum</taxon>
    </lineage>
</organism>